<protein>
    <submittedName>
        <fullName evidence="4">Uncharacterized protein</fullName>
    </submittedName>
</protein>
<feature type="region of interest" description="Disordered" evidence="1">
    <location>
        <begin position="31"/>
        <end position="53"/>
    </location>
</feature>
<evidence type="ECO:0000256" key="1">
    <source>
        <dbReference type="SAM" id="MobiDB-lite"/>
    </source>
</evidence>
<feature type="signal peptide" evidence="2">
    <location>
        <begin position="1"/>
        <end position="23"/>
    </location>
</feature>
<dbReference type="EMBL" id="CP130612">
    <property type="protein sequence ID" value="WKW13205.1"/>
    <property type="molecule type" value="Genomic_DNA"/>
</dbReference>
<evidence type="ECO:0000256" key="2">
    <source>
        <dbReference type="SAM" id="SignalP"/>
    </source>
</evidence>
<proteinExistence type="predicted"/>
<reference evidence="4" key="1">
    <citation type="submission" date="2023-07" db="EMBL/GenBank/DDBJ databases">
        <authorList>
            <person name="Haufschild T."/>
            <person name="Kallscheuer N."/>
            <person name="Hammer J."/>
            <person name="Kohn T."/>
            <person name="Kabuu M."/>
            <person name="Jogler M."/>
            <person name="Wohfarth N."/>
            <person name="Heuer A."/>
            <person name="Rohde M."/>
            <person name="van Teeseling M.C.F."/>
            <person name="Jogler C."/>
        </authorList>
    </citation>
    <scope>NUCLEOTIDE SEQUENCE</scope>
    <source>
        <strain evidence="3">Strain 138</strain>
        <strain evidence="4">Strain 318</strain>
    </source>
</reference>
<dbReference type="Proteomes" id="UP001229955">
    <property type="component" value="Chromosome"/>
</dbReference>
<dbReference type="EMBL" id="CP130613">
    <property type="protein sequence ID" value="WKW16112.1"/>
    <property type="molecule type" value="Genomic_DNA"/>
</dbReference>
<sequence>MRTLRYGVACIAVLFGTPTVLQAQQQEAAVPVAGSPTRRQPPPPVMRGSGPNGATIRCRDGSYPAPMAPDTACEGKGGVGVRFPLQATPQQVAPPAPPPAMRAAGRPETRPAPPDSFVPWRERAARVEAENEKLRLPEGATMRCGDGTWIVRDTTSARCAGRGGVQLRFAGRP</sequence>
<organism evidence="4 5">
    <name type="scientific">Pseudogemmatithrix spongiicola</name>
    <dbReference type="NCBI Taxonomy" id="3062599"/>
    <lineage>
        <taxon>Bacteria</taxon>
        <taxon>Pseudomonadati</taxon>
        <taxon>Gemmatimonadota</taxon>
        <taxon>Gemmatimonadia</taxon>
        <taxon>Gemmatimonadales</taxon>
        <taxon>Gemmatimonadaceae</taxon>
        <taxon>Pseudogemmatithrix</taxon>
    </lineage>
</organism>
<feature type="region of interest" description="Disordered" evidence="1">
    <location>
        <begin position="79"/>
        <end position="117"/>
    </location>
</feature>
<accession>A0AA49K2C2</accession>
<gene>
    <name evidence="3" type="ORF">Strain138_002522</name>
    <name evidence="4" type="ORF">Strain318_002522</name>
</gene>
<dbReference type="AlphaFoldDB" id="A0AA49K2C2"/>
<evidence type="ECO:0000313" key="4">
    <source>
        <dbReference type="EMBL" id="WKW16112.1"/>
    </source>
</evidence>
<keyword evidence="5" id="KW-1185">Reference proteome</keyword>
<dbReference type="RefSeq" id="WP_367886065.1">
    <property type="nucleotide sequence ID" value="NZ_CP130612.1"/>
</dbReference>
<accession>A0AA49JWJ5</accession>
<dbReference type="KEGG" id="pspc:Strain318_002522"/>
<name>A0AA49K2C2_9BACT</name>
<evidence type="ECO:0000313" key="5">
    <source>
        <dbReference type="Proteomes" id="UP001229955"/>
    </source>
</evidence>
<keyword evidence="2" id="KW-0732">Signal</keyword>
<evidence type="ECO:0000313" key="3">
    <source>
        <dbReference type="EMBL" id="WKW13205.1"/>
    </source>
</evidence>
<feature type="chain" id="PRO_5041248930" evidence="2">
    <location>
        <begin position="24"/>
        <end position="173"/>
    </location>
</feature>